<dbReference type="InterPro" id="IPR005902">
    <property type="entry name" value="HU_DNA-bd_put"/>
</dbReference>
<evidence type="ECO:0000256" key="2">
    <source>
        <dbReference type="SAM" id="MobiDB-lite"/>
    </source>
</evidence>
<name>A0A7J5JZ65_BACT4</name>
<organism evidence="4 5">
    <name type="scientific">Bacteroides thetaiotaomicron</name>
    <dbReference type="NCBI Taxonomy" id="818"/>
    <lineage>
        <taxon>Bacteria</taxon>
        <taxon>Pseudomonadati</taxon>
        <taxon>Bacteroidota</taxon>
        <taxon>Bacteroidia</taxon>
        <taxon>Bacteroidales</taxon>
        <taxon>Bacteroidaceae</taxon>
        <taxon>Bacteroides</taxon>
    </lineage>
</organism>
<evidence type="ECO:0000313" key="5">
    <source>
        <dbReference type="Proteomes" id="UP000436825"/>
    </source>
</evidence>
<dbReference type="RefSeq" id="WP_132062450.1">
    <property type="nucleotide sequence ID" value="NZ_CP072224.1"/>
</dbReference>
<evidence type="ECO:0000256" key="1">
    <source>
        <dbReference type="ARBA" id="ARBA00023125"/>
    </source>
</evidence>
<dbReference type="Proteomes" id="UP000436825">
    <property type="component" value="Unassembled WGS sequence"/>
</dbReference>
<feature type="domain" description="HU" evidence="3">
    <location>
        <begin position="1"/>
        <end position="125"/>
    </location>
</feature>
<protein>
    <submittedName>
        <fullName evidence="4">DNA-binding protein</fullName>
    </submittedName>
</protein>
<dbReference type="GO" id="GO:0003677">
    <property type="term" value="F:DNA binding"/>
    <property type="evidence" value="ECO:0007669"/>
    <property type="project" value="UniProtKB-KW"/>
</dbReference>
<dbReference type="EMBL" id="WCRW01000006">
    <property type="protein sequence ID" value="KAB4456556.1"/>
    <property type="molecule type" value="Genomic_DNA"/>
</dbReference>
<evidence type="ECO:0000313" key="4">
    <source>
        <dbReference type="EMBL" id="KAB4456556.1"/>
    </source>
</evidence>
<dbReference type="InterPro" id="IPR041607">
    <property type="entry name" value="HU-HIG"/>
</dbReference>
<dbReference type="InterPro" id="IPR010992">
    <property type="entry name" value="IHF-like_DNA-bd_dom_sf"/>
</dbReference>
<dbReference type="AlphaFoldDB" id="A0A7J5JZ65"/>
<dbReference type="Pfam" id="PF18291">
    <property type="entry name" value="HU-HIG"/>
    <property type="match status" value="1"/>
</dbReference>
<proteinExistence type="predicted"/>
<dbReference type="NCBIfam" id="TIGR01201">
    <property type="entry name" value="HU_rel"/>
    <property type="match status" value="1"/>
</dbReference>
<reference evidence="4 5" key="1">
    <citation type="journal article" date="2019" name="Nat. Med.">
        <title>A library of human gut bacterial isolates paired with longitudinal multiomics data enables mechanistic microbiome research.</title>
        <authorList>
            <person name="Poyet M."/>
            <person name="Groussin M."/>
            <person name="Gibbons S.M."/>
            <person name="Avila-Pacheco J."/>
            <person name="Jiang X."/>
            <person name="Kearney S.M."/>
            <person name="Perrotta A.R."/>
            <person name="Berdy B."/>
            <person name="Zhao S."/>
            <person name="Lieberman T.D."/>
            <person name="Swanson P.K."/>
            <person name="Smith M."/>
            <person name="Roesemann S."/>
            <person name="Alexander J.E."/>
            <person name="Rich S.A."/>
            <person name="Livny J."/>
            <person name="Vlamakis H."/>
            <person name="Clish C."/>
            <person name="Bullock K."/>
            <person name="Deik A."/>
            <person name="Scott J."/>
            <person name="Pierce K.A."/>
            <person name="Xavier R.J."/>
            <person name="Alm E.J."/>
        </authorList>
    </citation>
    <scope>NUCLEOTIDE SEQUENCE [LARGE SCALE GENOMIC DNA]</scope>
    <source>
        <strain evidence="4 5">BIOML-A160</strain>
    </source>
</reference>
<feature type="region of interest" description="Disordered" evidence="2">
    <location>
        <begin position="126"/>
        <end position="165"/>
    </location>
</feature>
<comment type="caution">
    <text evidence="4">The sequence shown here is derived from an EMBL/GenBank/DDBJ whole genome shotgun (WGS) entry which is preliminary data.</text>
</comment>
<feature type="compositionally biased region" description="Gly residues" evidence="2">
    <location>
        <begin position="137"/>
        <end position="155"/>
    </location>
</feature>
<evidence type="ECO:0000259" key="3">
    <source>
        <dbReference type="Pfam" id="PF18291"/>
    </source>
</evidence>
<keyword evidence="1 4" id="KW-0238">DNA-binding</keyword>
<gene>
    <name evidence="4" type="ORF">GAN75_11885</name>
</gene>
<accession>A0A7J5JZ65</accession>
<sequence>MALKYVVKKTTFGFDDTKAEKYVARPFNVVNVDFKMLCDQVTKVGFVPRGTVKAVLDGLIDSLITYMEIGASVNLGEFGTFRPSFGCKSQENAEEVTAETLKNRKIIFTPGNLLKNMIKSVSIQKLDADRTSSSAPSGGGEEGGGNEGGNDGGNDGGDEAPDPTV</sequence>
<dbReference type="SUPFAM" id="SSF47729">
    <property type="entry name" value="IHF-like DNA-binding proteins"/>
    <property type="match status" value="1"/>
</dbReference>
<feature type="compositionally biased region" description="Acidic residues" evidence="2">
    <location>
        <begin position="156"/>
        <end position="165"/>
    </location>
</feature>